<gene>
    <name evidence="5" type="ORF">HGRIS_005614</name>
</gene>
<evidence type="ECO:0000313" key="5">
    <source>
        <dbReference type="EMBL" id="KAL0960580.1"/>
    </source>
</evidence>
<comment type="cofactor">
    <cofactor evidence="1">
        <name>FMN</name>
        <dbReference type="ChEBI" id="CHEBI:58210"/>
    </cofactor>
</comment>
<sequence length="440" mass="47737">MATESAIVPAVTADTPQKWSDYMLKVYIGRKGPGPLGTVSFAELEQKAREARKDYIGSFLYAFGSAGTNSTCRDNLRAFDHFKIIPRMLVNATTRNLETTIFGVKYSAPIFIAPIGVQGICHADAELASARAAAKLGIPFIMSTASTRAIEEVAEASGNGSPRWYQLYWPRTDDVTLSLLSRAKANGFSALVVTLDTMTIGWRPHDLETSYMPFMHGVGIQVGVSDPVFMARYNEQPTAEHPAFPYDPAKIDQAYAADDPKAKFGVKFGIEWLKECNSGQFRTWEDVAFLRKNWEGPLILKGIQAVADAELAIDAGVDGFIVSNHGGRQVEGAIPSLFALENIMKSAKVREAQKAGKLTILFDSGIRTGSDIVKAMALGAQAVLLGRPWLYGLMIAGQEGVEQVIQHTLADLDVTLGLSGYKSLDDIHGKADEALVKVSV</sequence>
<dbReference type="PIRSF" id="PIRSF000138">
    <property type="entry name" value="Al-hdrx_acd_dh"/>
    <property type="match status" value="1"/>
</dbReference>
<evidence type="ECO:0000256" key="1">
    <source>
        <dbReference type="ARBA" id="ARBA00001917"/>
    </source>
</evidence>
<dbReference type="PANTHER" id="PTHR10578">
    <property type="entry name" value="S -2-HYDROXY-ACID OXIDASE-RELATED"/>
    <property type="match status" value="1"/>
</dbReference>
<comment type="caution">
    <text evidence="5">The sequence shown here is derived from an EMBL/GenBank/DDBJ whole genome shotgun (WGS) entry which is preliminary data.</text>
</comment>
<dbReference type="EMBL" id="JASNQZ010000001">
    <property type="protein sequence ID" value="KAL0960580.1"/>
    <property type="molecule type" value="Genomic_DNA"/>
</dbReference>
<dbReference type="InterPro" id="IPR012133">
    <property type="entry name" value="Alpha-hydoxy_acid_DH_FMN"/>
</dbReference>
<keyword evidence="2" id="KW-0560">Oxidoreductase</keyword>
<evidence type="ECO:0000259" key="4">
    <source>
        <dbReference type="PROSITE" id="PS51349"/>
    </source>
</evidence>
<dbReference type="Proteomes" id="UP001556367">
    <property type="component" value="Unassembled WGS sequence"/>
</dbReference>
<dbReference type="InterPro" id="IPR008259">
    <property type="entry name" value="FMN_hydac_DH_AS"/>
</dbReference>
<dbReference type="InterPro" id="IPR000262">
    <property type="entry name" value="FMN-dep_DH"/>
</dbReference>
<keyword evidence="6" id="KW-1185">Reference proteome</keyword>
<comment type="similarity">
    <text evidence="3">Belongs to the FMN-dependent alpha-hydroxy acid dehydrogenase family.</text>
</comment>
<protein>
    <recommendedName>
        <fullName evidence="4">FMN hydroxy acid dehydrogenase domain-containing protein</fullName>
    </recommendedName>
</protein>
<dbReference type="PROSITE" id="PS00557">
    <property type="entry name" value="FMN_HYDROXY_ACID_DH_1"/>
    <property type="match status" value="1"/>
</dbReference>
<feature type="domain" description="FMN hydroxy acid dehydrogenase" evidence="4">
    <location>
        <begin position="35"/>
        <end position="437"/>
    </location>
</feature>
<dbReference type="SUPFAM" id="SSF51395">
    <property type="entry name" value="FMN-linked oxidoreductases"/>
    <property type="match status" value="1"/>
</dbReference>
<proteinExistence type="inferred from homology"/>
<reference evidence="6" key="1">
    <citation type="submission" date="2024-06" db="EMBL/GenBank/DDBJ databases">
        <title>Multi-omics analyses provide insights into the biosynthesis of the anticancer antibiotic pleurotin in Hohenbuehelia grisea.</title>
        <authorList>
            <person name="Weaver J.A."/>
            <person name="Alberti F."/>
        </authorList>
    </citation>
    <scope>NUCLEOTIDE SEQUENCE [LARGE SCALE GENOMIC DNA]</scope>
    <source>
        <strain evidence="6">T-177</strain>
    </source>
</reference>
<dbReference type="PROSITE" id="PS51349">
    <property type="entry name" value="FMN_HYDROXY_ACID_DH_2"/>
    <property type="match status" value="1"/>
</dbReference>
<dbReference type="Gene3D" id="3.20.20.70">
    <property type="entry name" value="Aldolase class I"/>
    <property type="match status" value="1"/>
</dbReference>
<evidence type="ECO:0000256" key="2">
    <source>
        <dbReference type="ARBA" id="ARBA00023002"/>
    </source>
</evidence>
<accession>A0ABR3JZF2</accession>
<dbReference type="InterPro" id="IPR037396">
    <property type="entry name" value="FMN_HAD"/>
</dbReference>
<organism evidence="5 6">
    <name type="scientific">Hohenbuehelia grisea</name>
    <dbReference type="NCBI Taxonomy" id="104357"/>
    <lineage>
        <taxon>Eukaryota</taxon>
        <taxon>Fungi</taxon>
        <taxon>Dikarya</taxon>
        <taxon>Basidiomycota</taxon>
        <taxon>Agaricomycotina</taxon>
        <taxon>Agaricomycetes</taxon>
        <taxon>Agaricomycetidae</taxon>
        <taxon>Agaricales</taxon>
        <taxon>Pleurotineae</taxon>
        <taxon>Pleurotaceae</taxon>
        <taxon>Hohenbuehelia</taxon>
    </lineage>
</organism>
<evidence type="ECO:0000313" key="6">
    <source>
        <dbReference type="Proteomes" id="UP001556367"/>
    </source>
</evidence>
<name>A0ABR3JZF2_9AGAR</name>
<dbReference type="PANTHER" id="PTHR10578:SF143">
    <property type="entry name" value="FMN-DEPENDENT ALPHA-HYDROXY ACID DEHYDROGENASE PB1A11.03"/>
    <property type="match status" value="1"/>
</dbReference>
<dbReference type="Pfam" id="PF01070">
    <property type="entry name" value="FMN_dh"/>
    <property type="match status" value="1"/>
</dbReference>
<dbReference type="InterPro" id="IPR013785">
    <property type="entry name" value="Aldolase_TIM"/>
</dbReference>
<evidence type="ECO:0000256" key="3">
    <source>
        <dbReference type="ARBA" id="ARBA00024042"/>
    </source>
</evidence>